<reference evidence="2" key="1">
    <citation type="submission" date="2021-06" db="EMBL/GenBank/DDBJ databases">
        <authorList>
            <person name="Kallberg Y."/>
            <person name="Tangrot J."/>
            <person name="Rosling A."/>
        </authorList>
    </citation>
    <scope>NUCLEOTIDE SEQUENCE</scope>
    <source>
        <strain evidence="2">UK204</strain>
    </source>
</reference>
<dbReference type="OrthoDB" id="2387273at2759"/>
<organism evidence="2 3">
    <name type="scientific">Funneliformis caledonium</name>
    <dbReference type="NCBI Taxonomy" id="1117310"/>
    <lineage>
        <taxon>Eukaryota</taxon>
        <taxon>Fungi</taxon>
        <taxon>Fungi incertae sedis</taxon>
        <taxon>Mucoromycota</taxon>
        <taxon>Glomeromycotina</taxon>
        <taxon>Glomeromycetes</taxon>
        <taxon>Glomerales</taxon>
        <taxon>Glomeraceae</taxon>
        <taxon>Funneliformis</taxon>
    </lineage>
</organism>
<protein>
    <submittedName>
        <fullName evidence="2">16564_t:CDS:1</fullName>
    </submittedName>
</protein>
<dbReference type="AlphaFoldDB" id="A0A9N9I0T0"/>
<comment type="caution">
    <text evidence="2">The sequence shown here is derived from an EMBL/GenBank/DDBJ whole genome shotgun (WGS) entry which is preliminary data.</text>
</comment>
<keyword evidence="3" id="KW-1185">Reference proteome</keyword>
<evidence type="ECO:0000313" key="3">
    <source>
        <dbReference type="Proteomes" id="UP000789570"/>
    </source>
</evidence>
<gene>
    <name evidence="2" type="ORF">FCALED_LOCUS14167</name>
</gene>
<accession>A0A9N9I0T0</accession>
<keyword evidence="1" id="KW-0175">Coiled coil</keyword>
<name>A0A9N9I0T0_9GLOM</name>
<dbReference type="EMBL" id="CAJVPQ010009539">
    <property type="protein sequence ID" value="CAG8716124.1"/>
    <property type="molecule type" value="Genomic_DNA"/>
</dbReference>
<proteinExistence type="predicted"/>
<dbReference type="Proteomes" id="UP000789570">
    <property type="component" value="Unassembled WGS sequence"/>
</dbReference>
<evidence type="ECO:0000313" key="2">
    <source>
        <dbReference type="EMBL" id="CAG8716124.1"/>
    </source>
</evidence>
<sequence>ALDAIVDVKCLPTGFNTTHPPSPNNCDLCNKPLIANNHMYDGEVLICDHGYHWGHLAYLEYKCRYCEDYYKKGIETNVKSFLNQLEKGSMTLTEEDRNLEGEEKEVQEEEEEIEVINEDTIIETMIEKELANICN</sequence>
<feature type="non-terminal residue" evidence="2">
    <location>
        <position position="1"/>
    </location>
</feature>
<evidence type="ECO:0000256" key="1">
    <source>
        <dbReference type="SAM" id="Coils"/>
    </source>
</evidence>
<feature type="coiled-coil region" evidence="1">
    <location>
        <begin position="92"/>
        <end position="119"/>
    </location>
</feature>